<feature type="domain" description="Helix-hairpin-helix DNA-binding motif class 1" evidence="2">
    <location>
        <begin position="106"/>
        <end position="125"/>
    </location>
</feature>
<dbReference type="InterPro" id="IPR010994">
    <property type="entry name" value="RuvA_2-like"/>
</dbReference>
<evidence type="ECO:0000313" key="4">
    <source>
        <dbReference type="Proteomes" id="UP000490800"/>
    </source>
</evidence>
<dbReference type="OrthoDB" id="9790239at2"/>
<protein>
    <recommendedName>
        <fullName evidence="2">Helix-hairpin-helix DNA-binding motif class 1 domain-containing protein</fullName>
    </recommendedName>
</protein>
<accession>A0A7X3FH05</accession>
<evidence type="ECO:0000256" key="1">
    <source>
        <dbReference type="SAM" id="MobiDB-lite"/>
    </source>
</evidence>
<evidence type="ECO:0000313" key="3">
    <source>
        <dbReference type="EMBL" id="MVO99489.1"/>
    </source>
</evidence>
<feature type="domain" description="Helix-hairpin-helix DNA-binding motif class 1" evidence="2">
    <location>
        <begin position="76"/>
        <end position="95"/>
    </location>
</feature>
<dbReference type="AlphaFoldDB" id="A0A7X3FH05"/>
<proteinExistence type="predicted"/>
<dbReference type="InterPro" id="IPR003583">
    <property type="entry name" value="Hlx-hairpin-Hlx_DNA-bd_motif"/>
</dbReference>
<sequence>MPPSPLPAGGNPRNDSEDGKPETVVPGAVETSTIVSSTAASAEGIKPGESGKISGQGKADGEGDQPKVDINYGGLEELMKLPGVGPSKAKAIIAYREQHGKFKRMDQLLQVKGIGDKMLAKMKPYILLGSP</sequence>
<dbReference type="PANTHER" id="PTHR21180">
    <property type="entry name" value="ENDONUCLEASE/EXONUCLEASE/PHOSPHATASE FAMILY DOMAIN-CONTAINING PROTEIN 1"/>
    <property type="match status" value="1"/>
</dbReference>
<dbReference type="PANTHER" id="PTHR21180:SF32">
    <property type="entry name" value="ENDONUCLEASE_EXONUCLEASE_PHOSPHATASE FAMILY DOMAIN-CONTAINING PROTEIN 1"/>
    <property type="match status" value="1"/>
</dbReference>
<dbReference type="Proteomes" id="UP000490800">
    <property type="component" value="Unassembled WGS sequence"/>
</dbReference>
<gene>
    <name evidence="3" type="ORF">EDM21_08100</name>
</gene>
<comment type="caution">
    <text evidence="3">The sequence shown here is derived from an EMBL/GenBank/DDBJ whole genome shotgun (WGS) entry which is preliminary data.</text>
</comment>
<name>A0A7X3FH05_9BACL</name>
<dbReference type="InterPro" id="IPR004509">
    <property type="entry name" value="Competence_ComEA_HhH"/>
</dbReference>
<dbReference type="NCBIfam" id="TIGR00426">
    <property type="entry name" value="competence protein ComEA helix-hairpin-helix repeat region"/>
    <property type="match status" value="1"/>
</dbReference>
<dbReference type="EMBL" id="RHLK01000003">
    <property type="protein sequence ID" value="MVO99489.1"/>
    <property type="molecule type" value="Genomic_DNA"/>
</dbReference>
<dbReference type="GO" id="GO:0006281">
    <property type="term" value="P:DNA repair"/>
    <property type="evidence" value="ECO:0007669"/>
    <property type="project" value="InterPro"/>
</dbReference>
<dbReference type="Gene3D" id="1.10.150.280">
    <property type="entry name" value="AF1531-like domain"/>
    <property type="match status" value="1"/>
</dbReference>
<organism evidence="3 4">
    <name type="scientific">Paenibacillus lutrae</name>
    <dbReference type="NCBI Taxonomy" id="2078573"/>
    <lineage>
        <taxon>Bacteria</taxon>
        <taxon>Bacillati</taxon>
        <taxon>Bacillota</taxon>
        <taxon>Bacilli</taxon>
        <taxon>Bacillales</taxon>
        <taxon>Paenibacillaceae</taxon>
        <taxon>Paenibacillus</taxon>
    </lineage>
</organism>
<dbReference type="InterPro" id="IPR051675">
    <property type="entry name" value="Endo/Exo/Phosphatase_dom_1"/>
</dbReference>
<keyword evidence="4" id="KW-1185">Reference proteome</keyword>
<feature type="region of interest" description="Disordered" evidence="1">
    <location>
        <begin position="37"/>
        <end position="70"/>
    </location>
</feature>
<feature type="region of interest" description="Disordered" evidence="1">
    <location>
        <begin position="1"/>
        <end position="24"/>
    </location>
</feature>
<reference evidence="3 4" key="1">
    <citation type="journal article" date="2019" name="Microorganisms">
        <title>Paenibacillus lutrae sp. nov., A Chitinolytic Species Isolated from A River Otter in Castril Natural Park, Granada, Spain.</title>
        <authorList>
            <person name="Rodriguez M."/>
            <person name="Reina J.C."/>
            <person name="Bejar V."/>
            <person name="Llamas I."/>
        </authorList>
    </citation>
    <scope>NUCLEOTIDE SEQUENCE [LARGE SCALE GENOMIC DNA]</scope>
    <source>
        <strain evidence="3 4">N10</strain>
    </source>
</reference>
<dbReference type="SUPFAM" id="SSF47781">
    <property type="entry name" value="RuvA domain 2-like"/>
    <property type="match status" value="1"/>
</dbReference>
<dbReference type="Pfam" id="PF12836">
    <property type="entry name" value="HHH_3"/>
    <property type="match status" value="1"/>
</dbReference>
<evidence type="ECO:0000259" key="2">
    <source>
        <dbReference type="SMART" id="SM00278"/>
    </source>
</evidence>
<dbReference type="GO" id="GO:0003677">
    <property type="term" value="F:DNA binding"/>
    <property type="evidence" value="ECO:0007669"/>
    <property type="project" value="InterPro"/>
</dbReference>
<dbReference type="SMART" id="SM00278">
    <property type="entry name" value="HhH1"/>
    <property type="match status" value="2"/>
</dbReference>